<name>A0A6G4XKF7_9ACTN</name>
<dbReference type="PANTHER" id="PTHR30572">
    <property type="entry name" value="MEMBRANE COMPONENT OF TRANSPORTER-RELATED"/>
    <property type="match status" value="1"/>
</dbReference>
<comment type="caution">
    <text evidence="9">The sequence shown here is derived from an EMBL/GenBank/DDBJ whole genome shotgun (WGS) entry which is preliminary data.</text>
</comment>
<dbReference type="GO" id="GO:0022857">
    <property type="term" value="F:transmembrane transporter activity"/>
    <property type="evidence" value="ECO:0007669"/>
    <property type="project" value="TreeGrafter"/>
</dbReference>
<dbReference type="EMBL" id="JAAKZW010000057">
    <property type="protein sequence ID" value="NGO77194.1"/>
    <property type="molecule type" value="Genomic_DNA"/>
</dbReference>
<evidence type="ECO:0000313" key="10">
    <source>
        <dbReference type="Proteomes" id="UP000481109"/>
    </source>
</evidence>
<evidence type="ECO:0000256" key="2">
    <source>
        <dbReference type="ARBA" id="ARBA00022475"/>
    </source>
</evidence>
<reference evidence="9 10" key="1">
    <citation type="submission" date="2020-02" db="EMBL/GenBank/DDBJ databases">
        <title>Whole-genome analyses of novel actinobacteria.</title>
        <authorList>
            <person name="Sahin N."/>
            <person name="Tokatli A."/>
        </authorList>
    </citation>
    <scope>NUCLEOTIDE SEQUENCE [LARGE SCALE GENOMIC DNA]</scope>
    <source>
        <strain evidence="9 10">YC504</strain>
    </source>
</reference>
<keyword evidence="10" id="KW-1185">Reference proteome</keyword>
<proteinExistence type="inferred from homology"/>
<evidence type="ECO:0000256" key="5">
    <source>
        <dbReference type="ARBA" id="ARBA00023136"/>
    </source>
</evidence>
<feature type="transmembrane region" description="Helical" evidence="7">
    <location>
        <begin position="283"/>
        <end position="305"/>
    </location>
</feature>
<organism evidence="9 10">
    <name type="scientific">Streptomyces mesophilus</name>
    <dbReference type="NCBI Taxonomy" id="1775132"/>
    <lineage>
        <taxon>Bacteria</taxon>
        <taxon>Bacillati</taxon>
        <taxon>Actinomycetota</taxon>
        <taxon>Actinomycetes</taxon>
        <taxon>Kitasatosporales</taxon>
        <taxon>Streptomycetaceae</taxon>
        <taxon>Streptomyces</taxon>
    </lineage>
</organism>
<dbReference type="InterPro" id="IPR050250">
    <property type="entry name" value="Macrolide_Exporter_MacB"/>
</dbReference>
<feature type="transmembrane region" description="Helical" evidence="7">
    <location>
        <begin position="325"/>
        <end position="353"/>
    </location>
</feature>
<feature type="transmembrane region" description="Helical" evidence="7">
    <location>
        <begin position="236"/>
        <end position="262"/>
    </location>
</feature>
<gene>
    <name evidence="9" type="ORF">G6045_16225</name>
</gene>
<feature type="transmembrane region" description="Helical" evidence="7">
    <location>
        <begin position="381"/>
        <end position="404"/>
    </location>
</feature>
<dbReference type="GO" id="GO:0005886">
    <property type="term" value="C:plasma membrane"/>
    <property type="evidence" value="ECO:0007669"/>
    <property type="project" value="UniProtKB-SubCell"/>
</dbReference>
<dbReference type="AlphaFoldDB" id="A0A6G4XKF7"/>
<accession>A0A6G4XKF7</accession>
<comment type="subcellular location">
    <subcellularLocation>
        <location evidence="1">Cell membrane</location>
        <topology evidence="1">Multi-pass membrane protein</topology>
    </subcellularLocation>
</comment>
<feature type="transmembrane region" description="Helical" evidence="7">
    <location>
        <begin position="59"/>
        <end position="81"/>
    </location>
</feature>
<evidence type="ECO:0000256" key="7">
    <source>
        <dbReference type="SAM" id="Phobius"/>
    </source>
</evidence>
<dbReference type="InterPro" id="IPR003838">
    <property type="entry name" value="ABC3_permease_C"/>
</dbReference>
<evidence type="ECO:0000313" key="9">
    <source>
        <dbReference type="EMBL" id="NGO77194.1"/>
    </source>
</evidence>
<feature type="transmembrane region" description="Helical" evidence="7">
    <location>
        <begin position="147"/>
        <end position="170"/>
    </location>
</feature>
<keyword evidence="3 7" id="KW-0812">Transmembrane</keyword>
<keyword evidence="4 7" id="KW-1133">Transmembrane helix</keyword>
<feature type="transmembrane region" description="Helical" evidence="7">
    <location>
        <begin position="200"/>
        <end position="221"/>
    </location>
</feature>
<evidence type="ECO:0000256" key="6">
    <source>
        <dbReference type="ARBA" id="ARBA00038076"/>
    </source>
</evidence>
<dbReference type="RefSeq" id="WP_165332663.1">
    <property type="nucleotide sequence ID" value="NZ_JAAKZW010000057.1"/>
</dbReference>
<comment type="similarity">
    <text evidence="6">Belongs to the ABC-4 integral membrane protein family.</text>
</comment>
<evidence type="ECO:0000256" key="3">
    <source>
        <dbReference type="ARBA" id="ARBA00022692"/>
    </source>
</evidence>
<evidence type="ECO:0000259" key="8">
    <source>
        <dbReference type="Pfam" id="PF02687"/>
    </source>
</evidence>
<keyword evidence="5 7" id="KW-0472">Membrane</keyword>
<dbReference type="Pfam" id="PF02687">
    <property type="entry name" value="FtsX"/>
    <property type="match status" value="2"/>
</dbReference>
<protein>
    <submittedName>
        <fullName evidence="9">FtsX-like permease family protein</fullName>
    </submittedName>
</protein>
<keyword evidence="2" id="KW-1003">Cell membrane</keyword>
<feature type="domain" description="ABC3 transporter permease C-terminal" evidence="8">
    <location>
        <begin position="331"/>
        <end position="443"/>
    </location>
</feature>
<evidence type="ECO:0000256" key="1">
    <source>
        <dbReference type="ARBA" id="ARBA00004651"/>
    </source>
</evidence>
<sequence>MLALARTSLTRRAGAFLATFLVLLFGAVMIMAFASMLDTAGQADLISSGGEETLTTMGSVVGGWGLCLVAFAAASTIGLSVRQRTAEIALLKSAGAAPAQVTRMVVAEAGLIALVATVAAVAPAYAAGSQLLRLLVDTGQVDAHVSFAFGPIALSIGCGVTVLSSVLAAWAATRKRARSRVTDLLLDAATDTGQMTWKRVVSATVLIVAGVYLGVLTLTALRDKGPDAMPVAGQSAILVSVGLALLAPGLVRLATAAAGRLFMHRGTAGYLMVQNLRHRTGQAAAALMPVILFTGIGTGILYLQLVENQAAAAAGYTATNEQNNIQTLNLVVIGMIVAFACIMLINTIIAATLQRAREFAQLRLAGATPSQVLAAVRAEGALVVLTGIVAGAVAGMCTVVPYSVVRTGQWIPTVTPWLFVGIVAVAVTAALGAGLGSARRLLRRRAVEAMA</sequence>
<dbReference type="PANTHER" id="PTHR30572:SF4">
    <property type="entry name" value="ABC TRANSPORTER PERMEASE YTRF"/>
    <property type="match status" value="1"/>
</dbReference>
<dbReference type="Proteomes" id="UP000481109">
    <property type="component" value="Unassembled WGS sequence"/>
</dbReference>
<evidence type="ECO:0000256" key="4">
    <source>
        <dbReference type="ARBA" id="ARBA00022989"/>
    </source>
</evidence>
<feature type="transmembrane region" description="Helical" evidence="7">
    <location>
        <begin position="101"/>
        <end position="127"/>
    </location>
</feature>
<feature type="domain" description="ABC3 transporter permease C-terminal" evidence="8">
    <location>
        <begin position="66"/>
        <end position="175"/>
    </location>
</feature>
<feature type="transmembrane region" description="Helical" evidence="7">
    <location>
        <begin position="416"/>
        <end position="435"/>
    </location>
</feature>